<dbReference type="AlphaFoldDB" id="A0A8J3IS35"/>
<proteinExistence type="predicted"/>
<comment type="caution">
    <text evidence="1">The sequence shown here is derived from an EMBL/GenBank/DDBJ whole genome shotgun (WGS) entry which is preliminary data.</text>
</comment>
<reference evidence="1" key="1">
    <citation type="submission" date="2020-10" db="EMBL/GenBank/DDBJ databases">
        <title>Taxonomic study of unclassified bacteria belonging to the class Ktedonobacteria.</title>
        <authorList>
            <person name="Yabe S."/>
            <person name="Wang C.M."/>
            <person name="Zheng Y."/>
            <person name="Sakai Y."/>
            <person name="Cavaletti L."/>
            <person name="Monciardini P."/>
            <person name="Donadio S."/>
        </authorList>
    </citation>
    <scope>NUCLEOTIDE SEQUENCE</scope>
    <source>
        <strain evidence="1">ID150040</strain>
    </source>
</reference>
<dbReference type="InterPro" id="IPR025904">
    <property type="entry name" value="Tubulin-like"/>
</dbReference>
<dbReference type="Proteomes" id="UP000597444">
    <property type="component" value="Unassembled WGS sequence"/>
</dbReference>
<organism evidence="1 2">
    <name type="scientific">Reticulibacter mediterranei</name>
    <dbReference type="NCBI Taxonomy" id="2778369"/>
    <lineage>
        <taxon>Bacteria</taxon>
        <taxon>Bacillati</taxon>
        <taxon>Chloroflexota</taxon>
        <taxon>Ktedonobacteria</taxon>
        <taxon>Ktedonobacterales</taxon>
        <taxon>Reticulibacteraceae</taxon>
        <taxon>Reticulibacter</taxon>
    </lineage>
</organism>
<dbReference type="InterPro" id="IPR036525">
    <property type="entry name" value="Tubulin/FtsZ_GTPase_sf"/>
</dbReference>
<keyword evidence="2" id="KW-1185">Reference proteome</keyword>
<sequence>MLLFELELKENSMAHMYEEEARLESELPQAITAARVLTPNLVVLLGSTSALAGLELMRHMLTLRSADQQRVALVYIDTDDPPAPLVEFRRQHNNVFLEFPLRIAVPIGISNATRIDESDQHTFIQQRVPQYFANGAGGIRNNGHVAASFNYQYIYDVLDRALMALGRLGRDQNISKTVGVQANIVAFLGGGTGSGILTDIAVMVRDLLTYRQYKQRLNLFCMLPEPINGENTNDLRWRKSNATACLLETLAYSRAAAGDPCGEYKKYMRNRMHRLTNDPIANEVYLVGHASMDDSMDTARLVGLDLFQRTTNAAGVGFLEHSRWADRRTLGAADDRGLPTMFGTSCPLEVRFPATETASAFAQVAASYLLPLLASYQPESPRASEDDRRAWSKEWSNVARIEANESNPLSVKLGAFRGSDFEDASQTHLDLLWSKLERMERGTEARMQEIFEAKRREEQGLIEGMPEQALSAGGTTSLLNQRVQYLKSLQQEYQFMLERLRDIDVPRVPMRPYELEEKLVHQPALPGPLRKITRDYASAVADAYNERLRRHALATRYRFLEQLLKDLNTRVQTALSQSLSWFQSTGAEEHARELRSKGQASMAWHGKLEYPHPHQRHIFDLPTLRTEAEHNVALERLYLWATSGDSALEEGHIDDYQSFIKPCAEFLARVTNVPGGSSLSIERSIAARLSERVIDFFRDYYIKRFADINLFELLNKAAPPSYSDGSRDEQISSYFLEHLEYLYGLMSSLVAFEAELWPEGLSTLDTSLYMGIAWRGGGQEALFKQVVKSLSAHRGLTPLVNAMYDPHRLQVCYGQHAISLSTVRDFYLEHNSAMEYYQEFQKAWRESSGTGLMPVHSSGEAERLVMDKDALGYGVPLADLVIRRLALPGVQEKRE</sequence>
<dbReference type="Gene3D" id="3.40.50.1440">
    <property type="entry name" value="Tubulin/FtsZ, GTPase domain"/>
    <property type="match status" value="1"/>
</dbReference>
<gene>
    <name evidence="1" type="ORF">KSF_110720</name>
</gene>
<evidence type="ECO:0000313" key="2">
    <source>
        <dbReference type="Proteomes" id="UP000597444"/>
    </source>
</evidence>
<evidence type="ECO:0008006" key="3">
    <source>
        <dbReference type="Google" id="ProtNLM"/>
    </source>
</evidence>
<evidence type="ECO:0000313" key="1">
    <source>
        <dbReference type="EMBL" id="GHP01025.1"/>
    </source>
</evidence>
<dbReference type="EMBL" id="BNJK01000004">
    <property type="protein sequence ID" value="GHP01025.1"/>
    <property type="molecule type" value="Genomic_DNA"/>
</dbReference>
<name>A0A8J3IS35_9CHLR</name>
<dbReference type="SUPFAM" id="SSF52490">
    <property type="entry name" value="Tubulin nucleotide-binding domain-like"/>
    <property type="match status" value="1"/>
</dbReference>
<dbReference type="Pfam" id="PF13809">
    <property type="entry name" value="Tubulin_2"/>
    <property type="match status" value="1"/>
</dbReference>
<protein>
    <recommendedName>
        <fullName evidence="3">Tubulin like</fullName>
    </recommendedName>
</protein>
<accession>A0A8J3IS35</accession>